<dbReference type="AlphaFoldDB" id="A0A2J6TTH8"/>
<dbReference type="Pfam" id="PF05638">
    <property type="entry name" value="T6SS_HCP"/>
    <property type="match status" value="1"/>
</dbReference>
<dbReference type="Proteomes" id="UP000235371">
    <property type="component" value="Unassembled WGS sequence"/>
</dbReference>
<accession>A0A2J6TTH8</accession>
<evidence type="ECO:0000256" key="1">
    <source>
        <dbReference type="SAM" id="SignalP"/>
    </source>
</evidence>
<dbReference type="RefSeq" id="XP_024743228.1">
    <property type="nucleotide sequence ID" value="XM_024886358.1"/>
</dbReference>
<keyword evidence="3" id="KW-1185">Reference proteome</keyword>
<dbReference type="InterPro" id="IPR008514">
    <property type="entry name" value="T6SS_Hcp"/>
</dbReference>
<gene>
    <name evidence="2" type="ORF">K444DRAFT_659479</name>
</gene>
<reference evidence="2 3" key="1">
    <citation type="submission" date="2016-04" db="EMBL/GenBank/DDBJ databases">
        <title>A degradative enzymes factory behind the ericoid mycorrhizal symbiosis.</title>
        <authorList>
            <consortium name="DOE Joint Genome Institute"/>
            <person name="Martino E."/>
            <person name="Morin E."/>
            <person name="Grelet G."/>
            <person name="Kuo A."/>
            <person name="Kohler A."/>
            <person name="Daghino S."/>
            <person name="Barry K."/>
            <person name="Choi C."/>
            <person name="Cichocki N."/>
            <person name="Clum A."/>
            <person name="Copeland A."/>
            <person name="Hainaut M."/>
            <person name="Haridas S."/>
            <person name="Labutti K."/>
            <person name="Lindquist E."/>
            <person name="Lipzen A."/>
            <person name="Khouja H.-R."/>
            <person name="Murat C."/>
            <person name="Ohm R."/>
            <person name="Olson A."/>
            <person name="Spatafora J."/>
            <person name="Veneault-Fourrey C."/>
            <person name="Henrissat B."/>
            <person name="Grigoriev I."/>
            <person name="Martin F."/>
            <person name="Perotto S."/>
        </authorList>
    </citation>
    <scope>NUCLEOTIDE SEQUENCE [LARGE SCALE GENOMIC DNA]</scope>
    <source>
        <strain evidence="2 3">E</strain>
    </source>
</reference>
<dbReference type="OrthoDB" id="3470444at2759"/>
<feature type="chain" id="PRO_5014412927" evidence="1">
    <location>
        <begin position="21"/>
        <end position="175"/>
    </location>
</feature>
<organism evidence="2 3">
    <name type="scientific">Hyaloscypha bicolor E</name>
    <dbReference type="NCBI Taxonomy" id="1095630"/>
    <lineage>
        <taxon>Eukaryota</taxon>
        <taxon>Fungi</taxon>
        <taxon>Dikarya</taxon>
        <taxon>Ascomycota</taxon>
        <taxon>Pezizomycotina</taxon>
        <taxon>Leotiomycetes</taxon>
        <taxon>Helotiales</taxon>
        <taxon>Hyaloscyphaceae</taxon>
        <taxon>Hyaloscypha</taxon>
        <taxon>Hyaloscypha bicolor</taxon>
    </lineage>
</organism>
<dbReference type="EMBL" id="KZ613745">
    <property type="protein sequence ID" value="PMD66324.1"/>
    <property type="molecule type" value="Genomic_DNA"/>
</dbReference>
<feature type="signal peptide" evidence="1">
    <location>
        <begin position="1"/>
        <end position="20"/>
    </location>
</feature>
<name>A0A2J6TTH8_9HELO</name>
<proteinExistence type="predicted"/>
<dbReference type="InParanoid" id="A0A2J6TTH8"/>
<dbReference type="SUPFAM" id="SSF141452">
    <property type="entry name" value="Hcp1-like"/>
    <property type="match status" value="1"/>
</dbReference>
<dbReference type="Gene3D" id="2.30.110.20">
    <property type="entry name" value="Hcp1-like"/>
    <property type="match status" value="1"/>
</dbReference>
<keyword evidence="1" id="KW-0732">Signal</keyword>
<dbReference type="GeneID" id="36594435"/>
<protein>
    <submittedName>
        <fullName evidence="2">Uncharacterized protein</fullName>
    </submittedName>
</protein>
<dbReference type="InterPro" id="IPR036624">
    <property type="entry name" value="Hcp1-lik_sf"/>
</dbReference>
<evidence type="ECO:0000313" key="3">
    <source>
        <dbReference type="Proteomes" id="UP000235371"/>
    </source>
</evidence>
<sequence>MPSKLSIVLSFCFLWPAVLAAATPKYYLSLKGMKQGQLYHNNVTSLTNVVQILGFNFSASEPRDIASGLPTGKSTFTPVSLYKEMDMSSPLLMQALTTNEIFQATITAVDPATNGNLATTFAWKLTNGGLTSVSYGAGSTQMVESIAMVFQKLEIDATAGGSTVSTLFNWQTPIA</sequence>
<evidence type="ECO:0000313" key="2">
    <source>
        <dbReference type="EMBL" id="PMD66324.1"/>
    </source>
</evidence>